<accession>A0A099YCH7</accession>
<proteinExistence type="predicted"/>
<organism evidence="2 3">
    <name type="scientific">Limosilactobacillus mucosae</name>
    <name type="common">Lactobacillus mucosae</name>
    <dbReference type="NCBI Taxonomy" id="97478"/>
    <lineage>
        <taxon>Bacteria</taxon>
        <taxon>Bacillati</taxon>
        <taxon>Bacillota</taxon>
        <taxon>Bacilli</taxon>
        <taxon>Lactobacillales</taxon>
        <taxon>Lactobacillaceae</taxon>
        <taxon>Limosilactobacillus</taxon>
    </lineage>
</organism>
<evidence type="ECO:0000256" key="1">
    <source>
        <dbReference type="SAM" id="Phobius"/>
    </source>
</evidence>
<feature type="transmembrane region" description="Helical" evidence="1">
    <location>
        <begin position="7"/>
        <end position="27"/>
    </location>
</feature>
<gene>
    <name evidence="2" type="ORF">LX03_03930</name>
</gene>
<keyword evidence="1" id="KW-0472">Membrane</keyword>
<evidence type="ECO:0000313" key="2">
    <source>
        <dbReference type="EMBL" id="KGL67102.1"/>
    </source>
</evidence>
<feature type="transmembrane region" description="Helical" evidence="1">
    <location>
        <begin position="33"/>
        <end position="57"/>
    </location>
</feature>
<keyword evidence="1" id="KW-0812">Transmembrane</keyword>
<dbReference type="EMBL" id="JROC01000028">
    <property type="protein sequence ID" value="KGL67102.1"/>
    <property type="molecule type" value="Genomic_DNA"/>
</dbReference>
<protein>
    <submittedName>
        <fullName evidence="2">Uncharacterized protein</fullName>
    </submittedName>
</protein>
<evidence type="ECO:0000313" key="3">
    <source>
        <dbReference type="Proteomes" id="UP000030001"/>
    </source>
</evidence>
<sequence length="60" mass="6805">MKILYDLIKTFLETGLLVAILVIASFIEKTFHIDGFVALMIVVLVLQILLGDGWLCIWKI</sequence>
<name>A0A099YCH7_LIMMU</name>
<reference evidence="2 3" key="1">
    <citation type="submission" date="2014-09" db="EMBL/GenBank/DDBJ databases">
        <title>Lactobacillus mucosae CRL573 Genome Sequencing.</title>
        <authorList>
            <person name="Bleckwedel J."/>
            <person name="Teran L.C."/>
            <person name="Bonacina J."/>
            <person name="Saavedra L."/>
            <person name="Mozzi F.B."/>
            <person name="Raya R.R."/>
        </authorList>
    </citation>
    <scope>NUCLEOTIDE SEQUENCE [LARGE SCALE GENOMIC DNA]</scope>
    <source>
        <strain evidence="2 3">CRL573</strain>
    </source>
</reference>
<comment type="caution">
    <text evidence="2">The sequence shown here is derived from an EMBL/GenBank/DDBJ whole genome shotgun (WGS) entry which is preliminary data.</text>
</comment>
<dbReference type="AlphaFoldDB" id="A0A099YCH7"/>
<keyword evidence="1" id="KW-1133">Transmembrane helix</keyword>
<dbReference type="Proteomes" id="UP000030001">
    <property type="component" value="Unassembled WGS sequence"/>
</dbReference>